<dbReference type="CDD" id="cd02002">
    <property type="entry name" value="TPP_BFDC"/>
    <property type="match status" value="1"/>
</dbReference>
<dbReference type="Pfam" id="PF02775">
    <property type="entry name" value="TPP_enzyme_C"/>
    <property type="match status" value="1"/>
</dbReference>
<dbReference type="PROSITE" id="PS00187">
    <property type="entry name" value="TPP_ENZYMES"/>
    <property type="match status" value="1"/>
</dbReference>
<evidence type="ECO:0000256" key="2">
    <source>
        <dbReference type="ARBA" id="ARBA00023052"/>
    </source>
</evidence>
<evidence type="ECO:0000259" key="4">
    <source>
        <dbReference type="Pfam" id="PF02776"/>
    </source>
</evidence>
<dbReference type="InterPro" id="IPR045229">
    <property type="entry name" value="TPP_enz"/>
</dbReference>
<evidence type="ECO:0000259" key="3">
    <source>
        <dbReference type="Pfam" id="PF02775"/>
    </source>
</evidence>
<dbReference type="PANTHER" id="PTHR18968">
    <property type="entry name" value="THIAMINE PYROPHOSPHATE ENZYMES"/>
    <property type="match status" value="1"/>
</dbReference>
<organism evidence="5 6">
    <name type="scientific">Rhodocista pekingensis</name>
    <dbReference type="NCBI Taxonomy" id="201185"/>
    <lineage>
        <taxon>Bacteria</taxon>
        <taxon>Pseudomonadati</taxon>
        <taxon>Pseudomonadota</taxon>
        <taxon>Alphaproteobacteria</taxon>
        <taxon>Rhodospirillales</taxon>
        <taxon>Azospirillaceae</taxon>
        <taxon>Rhodocista</taxon>
    </lineage>
</organism>
<gene>
    <name evidence="5" type="ORF">ACFQPS_08865</name>
</gene>
<dbReference type="Gene3D" id="3.40.50.970">
    <property type="match status" value="2"/>
</dbReference>
<evidence type="ECO:0000313" key="6">
    <source>
        <dbReference type="Proteomes" id="UP001596456"/>
    </source>
</evidence>
<comment type="similarity">
    <text evidence="1">Belongs to the TPP enzyme family.</text>
</comment>
<dbReference type="Pfam" id="PF02776">
    <property type="entry name" value="TPP_enzyme_N"/>
    <property type="match status" value="1"/>
</dbReference>
<evidence type="ECO:0000256" key="1">
    <source>
        <dbReference type="ARBA" id="ARBA00007812"/>
    </source>
</evidence>
<accession>A0ABW2KWB1</accession>
<proteinExistence type="inferred from homology"/>
<dbReference type="Proteomes" id="UP001596456">
    <property type="component" value="Unassembled WGS sequence"/>
</dbReference>
<dbReference type="InterPro" id="IPR012001">
    <property type="entry name" value="Thiamin_PyroP_enz_TPP-bd_dom"/>
</dbReference>
<dbReference type="SUPFAM" id="SSF52518">
    <property type="entry name" value="Thiamin diphosphate-binding fold (THDP-binding)"/>
    <property type="match status" value="2"/>
</dbReference>
<dbReference type="RefSeq" id="WP_377358245.1">
    <property type="nucleotide sequence ID" value="NZ_JBHTCM010000010.1"/>
</dbReference>
<dbReference type="NCBIfam" id="NF005760">
    <property type="entry name" value="PRK07586.1"/>
    <property type="match status" value="1"/>
</dbReference>
<dbReference type="InterPro" id="IPR011766">
    <property type="entry name" value="TPP_enzyme_TPP-bd"/>
</dbReference>
<protein>
    <submittedName>
        <fullName evidence="5">Acetolactate synthase large subunit</fullName>
    </submittedName>
</protein>
<keyword evidence="2" id="KW-0786">Thiamine pyrophosphate</keyword>
<dbReference type="PANTHER" id="PTHR18968:SF86">
    <property type="entry name" value="ACETOLACTATE SYNTHASE LARGE SUBUNIT ILVX-RELATED"/>
    <property type="match status" value="1"/>
</dbReference>
<feature type="domain" description="Thiamine pyrophosphate enzyme TPP-binding" evidence="3">
    <location>
        <begin position="374"/>
        <end position="514"/>
    </location>
</feature>
<dbReference type="EMBL" id="JBHTCM010000010">
    <property type="protein sequence ID" value="MFC7333270.1"/>
    <property type="molecule type" value="Genomic_DNA"/>
</dbReference>
<sequence length="517" mass="53038">MNGAEALAQGLRSAGLDTVFANPGTSEMHLVGALAAVPGMRLVPGLFEGVLSGAADGHARLTGRPAGLLLHLGPGLANATANLHNASRAGSPVVSIVGEHRSSLLPFDPPLASDIEAIARPYAGWIRRLERPEEAAEAARAAVAAALGTPARHAVLIVPADVAWGEAGLPDTGGGPLAPRVDPVPDARIELMADMLRTGGHAAALLLGGTLLDGRGSLLAGRIAAATGCRVLSETFPTAQRRGAGLPYLERLPYFPAEVLQTLDGVRSLVLAGAREPVAFFGYPGRPDRLVPEGCGVDRLCGPGEDGHAALEALAGLLGAGSADPVLLPEQRPLRPEGRLTVDAVGQAIGSLLPENAIVVDEAITSGAPCYRFTVQAPAHDWLSLTGGSLGFGLPAALGAAVAAPGRKVLALVGDGSALYTNQALWSLARTGADVVVVVFANRAYRILQLEYANMGLGSPAPAAQDLMRLDTPDLDFVSLARGFGILAARADEAGEFTRILERALAEPGPFLIETVV</sequence>
<dbReference type="CDD" id="cd07035">
    <property type="entry name" value="TPP_PYR_POX_like"/>
    <property type="match status" value="1"/>
</dbReference>
<keyword evidence="6" id="KW-1185">Reference proteome</keyword>
<reference evidence="6" key="1">
    <citation type="journal article" date="2019" name="Int. J. Syst. Evol. Microbiol.">
        <title>The Global Catalogue of Microorganisms (GCM) 10K type strain sequencing project: providing services to taxonomists for standard genome sequencing and annotation.</title>
        <authorList>
            <consortium name="The Broad Institute Genomics Platform"/>
            <consortium name="The Broad Institute Genome Sequencing Center for Infectious Disease"/>
            <person name="Wu L."/>
            <person name="Ma J."/>
        </authorList>
    </citation>
    <scope>NUCLEOTIDE SEQUENCE [LARGE SCALE GENOMIC DNA]</scope>
    <source>
        <strain evidence="6">CGMCC 1.16275</strain>
    </source>
</reference>
<dbReference type="InterPro" id="IPR000399">
    <property type="entry name" value="TPP-bd_CS"/>
</dbReference>
<dbReference type="InterPro" id="IPR029061">
    <property type="entry name" value="THDP-binding"/>
</dbReference>
<evidence type="ECO:0000313" key="5">
    <source>
        <dbReference type="EMBL" id="MFC7333270.1"/>
    </source>
</evidence>
<name>A0ABW2KWB1_9PROT</name>
<comment type="caution">
    <text evidence="5">The sequence shown here is derived from an EMBL/GenBank/DDBJ whole genome shotgun (WGS) entry which is preliminary data.</text>
</comment>
<feature type="domain" description="Thiamine pyrophosphate enzyme N-terminal TPP-binding" evidence="4">
    <location>
        <begin position="1"/>
        <end position="105"/>
    </location>
</feature>